<dbReference type="GO" id="GO:0016020">
    <property type="term" value="C:membrane"/>
    <property type="evidence" value="ECO:0007669"/>
    <property type="project" value="UniProtKB-SubCell"/>
</dbReference>
<evidence type="ECO:0000256" key="3">
    <source>
        <dbReference type="ARBA" id="ARBA00012438"/>
    </source>
</evidence>
<dbReference type="SUPFAM" id="SSF158472">
    <property type="entry name" value="HAMP domain-like"/>
    <property type="match status" value="1"/>
</dbReference>
<dbReference type="Proteomes" id="UP000319829">
    <property type="component" value="Unassembled WGS sequence"/>
</dbReference>
<evidence type="ECO:0000256" key="8">
    <source>
        <dbReference type="SAM" id="Phobius"/>
    </source>
</evidence>
<dbReference type="Gene3D" id="1.10.287.130">
    <property type="match status" value="1"/>
</dbReference>
<evidence type="ECO:0000256" key="4">
    <source>
        <dbReference type="ARBA" id="ARBA00022553"/>
    </source>
</evidence>
<comment type="subcellular location">
    <subcellularLocation>
        <location evidence="2">Membrane</location>
    </subcellularLocation>
</comment>
<dbReference type="InterPro" id="IPR003660">
    <property type="entry name" value="HAMP_dom"/>
</dbReference>
<dbReference type="Pfam" id="PF02518">
    <property type="entry name" value="HATPase_c"/>
    <property type="match status" value="1"/>
</dbReference>
<proteinExistence type="predicted"/>
<feature type="domain" description="Histidine kinase" evidence="9">
    <location>
        <begin position="387"/>
        <end position="599"/>
    </location>
</feature>
<evidence type="ECO:0000259" key="10">
    <source>
        <dbReference type="PROSITE" id="PS50885"/>
    </source>
</evidence>
<dbReference type="Gene3D" id="3.30.565.10">
    <property type="entry name" value="Histidine kinase-like ATPase, C-terminal domain"/>
    <property type="match status" value="1"/>
</dbReference>
<evidence type="ECO:0000259" key="9">
    <source>
        <dbReference type="PROSITE" id="PS50109"/>
    </source>
</evidence>
<evidence type="ECO:0000256" key="7">
    <source>
        <dbReference type="SAM" id="MobiDB-lite"/>
    </source>
</evidence>
<reference evidence="11 12" key="1">
    <citation type="journal article" date="2019" name="Nat. Microbiol.">
        <title>Mediterranean grassland soil C-N compound turnover is dependent on rainfall and depth, and is mediated by genomically divergent microorganisms.</title>
        <authorList>
            <person name="Diamond S."/>
            <person name="Andeer P.F."/>
            <person name="Li Z."/>
            <person name="Crits-Christoph A."/>
            <person name="Burstein D."/>
            <person name="Anantharaman K."/>
            <person name="Lane K.R."/>
            <person name="Thomas B.C."/>
            <person name="Pan C."/>
            <person name="Northen T.R."/>
            <person name="Banfield J.F."/>
        </authorList>
    </citation>
    <scope>NUCLEOTIDE SEQUENCE [LARGE SCALE GENOMIC DNA]</scope>
    <source>
        <strain evidence="11">WS_4</strain>
    </source>
</reference>
<dbReference type="AlphaFoldDB" id="A0A538SWC0"/>
<dbReference type="Pfam" id="PF00512">
    <property type="entry name" value="HisKA"/>
    <property type="match status" value="1"/>
</dbReference>
<evidence type="ECO:0000313" key="12">
    <source>
        <dbReference type="Proteomes" id="UP000319829"/>
    </source>
</evidence>
<dbReference type="InterPro" id="IPR004358">
    <property type="entry name" value="Sig_transdc_His_kin-like_C"/>
</dbReference>
<dbReference type="GO" id="GO:0000155">
    <property type="term" value="F:phosphorelay sensor kinase activity"/>
    <property type="evidence" value="ECO:0007669"/>
    <property type="project" value="InterPro"/>
</dbReference>
<gene>
    <name evidence="11" type="ORF">E6K74_02560</name>
</gene>
<accession>A0A538SWC0</accession>
<dbReference type="InterPro" id="IPR005467">
    <property type="entry name" value="His_kinase_dom"/>
</dbReference>
<dbReference type="EC" id="2.7.13.3" evidence="3"/>
<evidence type="ECO:0000256" key="2">
    <source>
        <dbReference type="ARBA" id="ARBA00004370"/>
    </source>
</evidence>
<dbReference type="InterPro" id="IPR003594">
    <property type="entry name" value="HATPase_dom"/>
</dbReference>
<feature type="region of interest" description="Disordered" evidence="7">
    <location>
        <begin position="601"/>
        <end position="625"/>
    </location>
</feature>
<dbReference type="PROSITE" id="PS50109">
    <property type="entry name" value="HIS_KIN"/>
    <property type="match status" value="1"/>
</dbReference>
<evidence type="ECO:0000256" key="5">
    <source>
        <dbReference type="ARBA" id="ARBA00022679"/>
    </source>
</evidence>
<keyword evidence="8" id="KW-1133">Transmembrane helix</keyword>
<dbReference type="CDD" id="cd00082">
    <property type="entry name" value="HisKA"/>
    <property type="match status" value="1"/>
</dbReference>
<evidence type="ECO:0000256" key="6">
    <source>
        <dbReference type="ARBA" id="ARBA00022777"/>
    </source>
</evidence>
<dbReference type="SMART" id="SM00387">
    <property type="entry name" value="HATPase_c"/>
    <property type="match status" value="1"/>
</dbReference>
<name>A0A538SWC0_UNCEI</name>
<feature type="domain" description="HAMP" evidence="10">
    <location>
        <begin position="311"/>
        <end position="363"/>
    </location>
</feature>
<sequence>MRGAPNMPSQIRVTFRFKILLSVLIVVTTVVSLITFTMARMFHADKVAYVEDLVSLVSVHAASEANLRLSAYQDQLVTAGRVQDASNILGERRDEALWNLFTRTRGLVALRVFEDGKMVRLLLDSLATNAAGVSRASFLKTIARYTIPFDSIEVGTLYVRNSALSSLLPLSTIAVRIPRAAGRPPLMVVGTVDLNRSIALGRSSRAFDVFLVDVDGRIVSHGDARRTSSRERLAWLPPLGPGSLAMVKETERGGKPMISGIANVGIGGLRAGAEIPKSVAYFALRSLLINLIFLALGLLVAAAVVSLIWATQMTRSLSQLTHAAQAIGQGNFDVQVAVPSRDEMGQLAGSFNQMASELHGRDRALKEAQAQLIQSEKMAAFGQLGAGIAHEVKNPLAGIQGMIQLTSRSLSADSPLLETFAILEKETKRCRTIIDNLLKFARQENLEPEPIALEEVVADTKAILHHELSLHKITLETAIPKNLPLIHGSPNQIQQVLMNLILNAEQAMESRGHGTVEVKAAQRDDGFVDLSVQDDGPGIPRAVQARIFEPFFTTKPAGKGTGLGLAVTFGIMRDHGGAIHVQSEEGRGTKFILRFRMAGSHPATDAHPTKTPDPEAPTPGDERAA</sequence>
<dbReference type="SMART" id="SM00304">
    <property type="entry name" value="HAMP"/>
    <property type="match status" value="1"/>
</dbReference>
<dbReference type="SUPFAM" id="SSF47384">
    <property type="entry name" value="Homodimeric domain of signal transducing histidine kinase"/>
    <property type="match status" value="1"/>
</dbReference>
<organism evidence="11 12">
    <name type="scientific">Eiseniibacteriota bacterium</name>
    <dbReference type="NCBI Taxonomy" id="2212470"/>
    <lineage>
        <taxon>Bacteria</taxon>
        <taxon>Candidatus Eiseniibacteriota</taxon>
    </lineage>
</organism>
<dbReference type="PRINTS" id="PR00344">
    <property type="entry name" value="BCTRLSENSOR"/>
</dbReference>
<comment type="catalytic activity">
    <reaction evidence="1">
        <text>ATP + protein L-histidine = ADP + protein N-phospho-L-histidine.</text>
        <dbReference type="EC" id="2.7.13.3"/>
    </reaction>
</comment>
<keyword evidence="5" id="KW-0808">Transferase</keyword>
<dbReference type="PANTHER" id="PTHR43065">
    <property type="entry name" value="SENSOR HISTIDINE KINASE"/>
    <property type="match status" value="1"/>
</dbReference>
<comment type="caution">
    <text evidence="11">The sequence shown here is derived from an EMBL/GenBank/DDBJ whole genome shotgun (WGS) entry which is preliminary data.</text>
</comment>
<dbReference type="EMBL" id="VBOU01000016">
    <property type="protein sequence ID" value="TMQ55690.1"/>
    <property type="molecule type" value="Genomic_DNA"/>
</dbReference>
<dbReference type="Pfam" id="PF00672">
    <property type="entry name" value="HAMP"/>
    <property type="match status" value="1"/>
</dbReference>
<evidence type="ECO:0000256" key="1">
    <source>
        <dbReference type="ARBA" id="ARBA00000085"/>
    </source>
</evidence>
<dbReference type="PANTHER" id="PTHR43065:SF42">
    <property type="entry name" value="TWO-COMPONENT SENSOR PPRA"/>
    <property type="match status" value="1"/>
</dbReference>
<keyword evidence="8" id="KW-0812">Transmembrane</keyword>
<keyword evidence="6" id="KW-0418">Kinase</keyword>
<protein>
    <recommendedName>
        <fullName evidence="3">histidine kinase</fullName>
        <ecNumber evidence="3">2.7.13.3</ecNumber>
    </recommendedName>
</protein>
<dbReference type="InterPro" id="IPR036097">
    <property type="entry name" value="HisK_dim/P_sf"/>
</dbReference>
<keyword evidence="4" id="KW-0597">Phosphoprotein</keyword>
<feature type="transmembrane region" description="Helical" evidence="8">
    <location>
        <begin position="287"/>
        <end position="310"/>
    </location>
</feature>
<dbReference type="SUPFAM" id="SSF55874">
    <property type="entry name" value="ATPase domain of HSP90 chaperone/DNA topoisomerase II/histidine kinase"/>
    <property type="match status" value="1"/>
</dbReference>
<dbReference type="Gene3D" id="6.10.340.10">
    <property type="match status" value="1"/>
</dbReference>
<dbReference type="CDD" id="cd06225">
    <property type="entry name" value="HAMP"/>
    <property type="match status" value="1"/>
</dbReference>
<evidence type="ECO:0000313" key="11">
    <source>
        <dbReference type="EMBL" id="TMQ55690.1"/>
    </source>
</evidence>
<dbReference type="InterPro" id="IPR036890">
    <property type="entry name" value="HATPase_C_sf"/>
</dbReference>
<dbReference type="SMART" id="SM00388">
    <property type="entry name" value="HisKA"/>
    <property type="match status" value="1"/>
</dbReference>
<keyword evidence="8" id="KW-0472">Membrane</keyword>
<dbReference type="InterPro" id="IPR003661">
    <property type="entry name" value="HisK_dim/P_dom"/>
</dbReference>
<feature type="transmembrane region" description="Helical" evidence="8">
    <location>
        <begin position="15"/>
        <end position="36"/>
    </location>
</feature>
<dbReference type="PROSITE" id="PS50885">
    <property type="entry name" value="HAMP"/>
    <property type="match status" value="1"/>
</dbReference>